<comment type="caution">
    <text evidence="9">The sequence shown here is derived from an EMBL/GenBank/DDBJ whole genome shotgun (WGS) entry which is preliminary data.</text>
</comment>
<dbReference type="PROSITE" id="PS51918">
    <property type="entry name" value="RADICAL_SAM"/>
    <property type="match status" value="1"/>
</dbReference>
<feature type="domain" description="Radical SAM core" evidence="8">
    <location>
        <begin position="12"/>
        <end position="165"/>
    </location>
</feature>
<proteinExistence type="inferred from homology"/>
<dbReference type="SFLD" id="SFLDG01066">
    <property type="entry name" value="organic_radical-activating_enz"/>
    <property type="match status" value="1"/>
</dbReference>
<evidence type="ECO:0000256" key="7">
    <source>
        <dbReference type="PIRNR" id="PIRNR000368"/>
    </source>
</evidence>
<sequence>MKIIKIFKETISDGFGFRYSIYFSGCTHYCEGCHNHETWKGDIGRVLDEEYMDEIAREINGNSMLDGITLSGGDPFFNPEELLKFLGEIKARTHKNIWSYTGYTFENLLTDPVMRECLDYIDVLVDGKFQKTDYHPELHFRGSSNQRIIDVKESLKNDKIITLEF</sequence>
<dbReference type="InterPro" id="IPR007197">
    <property type="entry name" value="rSAM"/>
</dbReference>
<evidence type="ECO:0000256" key="1">
    <source>
        <dbReference type="ARBA" id="ARBA00001966"/>
    </source>
</evidence>
<dbReference type="SUPFAM" id="SSF102114">
    <property type="entry name" value="Radical SAM enzymes"/>
    <property type="match status" value="1"/>
</dbReference>
<dbReference type="EMBL" id="QUAJ01000047">
    <property type="protein sequence ID" value="REI39388.1"/>
    <property type="molecule type" value="Genomic_DNA"/>
</dbReference>
<dbReference type="SFLD" id="SFLDF00299">
    <property type="entry name" value="anaerobic_ribonucleoside-triph"/>
    <property type="match status" value="1"/>
</dbReference>
<dbReference type="EC" id="1.97.1.-" evidence="7"/>
<keyword evidence="6" id="KW-0411">Iron-sulfur</keyword>
<evidence type="ECO:0000256" key="3">
    <source>
        <dbReference type="ARBA" id="ARBA00022691"/>
    </source>
</evidence>
<evidence type="ECO:0000256" key="4">
    <source>
        <dbReference type="ARBA" id="ARBA00022723"/>
    </source>
</evidence>
<gene>
    <name evidence="9" type="primary">nrdG</name>
    <name evidence="9" type="ORF">DYH56_14955</name>
</gene>
<keyword evidence="10" id="KW-1185">Reference proteome</keyword>
<name>A0ABX9KD47_9FUSO</name>
<dbReference type="RefSeq" id="WP_114643672.1">
    <property type="nucleotide sequence ID" value="NZ_JAACIO010000044.1"/>
</dbReference>
<evidence type="ECO:0000256" key="6">
    <source>
        <dbReference type="ARBA" id="ARBA00023014"/>
    </source>
</evidence>
<evidence type="ECO:0000256" key="2">
    <source>
        <dbReference type="ARBA" id="ARBA00022485"/>
    </source>
</evidence>
<comment type="similarity">
    <text evidence="7">Belongs to the organic radical-activating enzymes family.</text>
</comment>
<accession>A0ABX9KD47</accession>
<reference evidence="9 10" key="1">
    <citation type="submission" date="2018-08" db="EMBL/GenBank/DDBJ databases">
        <title>Draft genome sequence of Psychrilyobacter sp. strain SD5 isolated from Black Sea water.</title>
        <authorList>
            <person name="Yadav S."/>
            <person name="Villanueva L."/>
            <person name="Damste J.S.S."/>
        </authorList>
    </citation>
    <scope>NUCLEOTIDE SEQUENCE [LARGE SCALE GENOMIC DNA]</scope>
    <source>
        <strain evidence="9 10">SD5</strain>
    </source>
</reference>
<evidence type="ECO:0000259" key="8">
    <source>
        <dbReference type="PROSITE" id="PS51918"/>
    </source>
</evidence>
<dbReference type="PIRSF" id="PIRSF000368">
    <property type="entry name" value="NrdG"/>
    <property type="match status" value="1"/>
</dbReference>
<dbReference type="PANTHER" id="PTHR30352:SF2">
    <property type="entry name" value="ANAEROBIC RIBONUCLEOSIDE-TRIPHOSPHATE REDUCTASE-ACTIVATING PROTEIN"/>
    <property type="match status" value="1"/>
</dbReference>
<dbReference type="Pfam" id="PF13353">
    <property type="entry name" value="Fer4_12"/>
    <property type="match status" value="1"/>
</dbReference>
<dbReference type="Gene3D" id="3.20.20.70">
    <property type="entry name" value="Aldolase class I"/>
    <property type="match status" value="1"/>
</dbReference>
<dbReference type="InterPro" id="IPR034457">
    <property type="entry name" value="Organic_radical-activating"/>
</dbReference>
<dbReference type="SFLD" id="SFLDG01063">
    <property type="entry name" value="activating_enzymes__group_1"/>
    <property type="match status" value="1"/>
</dbReference>
<protein>
    <recommendedName>
        <fullName evidence="7">Anaerobic ribonucleoside-triphosphate reductase-activating protein</fullName>
        <ecNumber evidence="7">1.97.1.-</ecNumber>
    </recommendedName>
</protein>
<comment type="function">
    <text evidence="7">Activation of anaerobic ribonucleoside-triphosphate reductase under anaerobic conditions by generation of an organic free radical, using S-adenosylmethionine and reduced flavodoxin as cosubstrates to produce 5'-deoxy-adenosine.</text>
</comment>
<dbReference type="NCBIfam" id="TIGR02491">
    <property type="entry name" value="NrdG"/>
    <property type="match status" value="1"/>
</dbReference>
<keyword evidence="4" id="KW-0479">Metal-binding</keyword>
<evidence type="ECO:0000313" key="9">
    <source>
        <dbReference type="EMBL" id="REI39388.1"/>
    </source>
</evidence>
<dbReference type="InterPro" id="IPR012837">
    <property type="entry name" value="NrdG"/>
</dbReference>
<keyword evidence="2" id="KW-0004">4Fe-4S</keyword>
<dbReference type="SFLD" id="SFLDS00029">
    <property type="entry name" value="Radical_SAM"/>
    <property type="match status" value="1"/>
</dbReference>
<keyword evidence="3" id="KW-0949">S-adenosyl-L-methionine</keyword>
<dbReference type="InterPro" id="IPR058240">
    <property type="entry name" value="rSAM_sf"/>
</dbReference>
<evidence type="ECO:0000313" key="10">
    <source>
        <dbReference type="Proteomes" id="UP000263486"/>
    </source>
</evidence>
<organism evidence="9 10">
    <name type="scientific">Psychrilyobacter piezotolerans</name>
    <dbReference type="NCBI Taxonomy" id="2293438"/>
    <lineage>
        <taxon>Bacteria</taxon>
        <taxon>Fusobacteriati</taxon>
        <taxon>Fusobacteriota</taxon>
        <taxon>Fusobacteriia</taxon>
        <taxon>Fusobacteriales</taxon>
        <taxon>Fusobacteriaceae</taxon>
        <taxon>Psychrilyobacter</taxon>
    </lineage>
</organism>
<dbReference type="PANTHER" id="PTHR30352">
    <property type="entry name" value="PYRUVATE FORMATE-LYASE-ACTIVATING ENZYME"/>
    <property type="match status" value="1"/>
</dbReference>
<keyword evidence="5" id="KW-0408">Iron</keyword>
<comment type="cofactor">
    <cofactor evidence="1">
        <name>[4Fe-4S] cluster</name>
        <dbReference type="ChEBI" id="CHEBI:49883"/>
    </cofactor>
</comment>
<dbReference type="InterPro" id="IPR013785">
    <property type="entry name" value="Aldolase_TIM"/>
</dbReference>
<dbReference type="Proteomes" id="UP000263486">
    <property type="component" value="Unassembled WGS sequence"/>
</dbReference>
<keyword evidence="7" id="KW-0560">Oxidoreductase</keyword>
<evidence type="ECO:0000256" key="5">
    <source>
        <dbReference type="ARBA" id="ARBA00023004"/>
    </source>
</evidence>